<dbReference type="AlphaFoldDB" id="A0A518D8F9"/>
<gene>
    <name evidence="1" type="ORF">Pla175_10960</name>
</gene>
<dbReference type="Proteomes" id="UP000317429">
    <property type="component" value="Chromosome"/>
</dbReference>
<reference evidence="1 2" key="1">
    <citation type="submission" date="2019-02" db="EMBL/GenBank/DDBJ databases">
        <title>Deep-cultivation of Planctomycetes and their phenomic and genomic characterization uncovers novel biology.</title>
        <authorList>
            <person name="Wiegand S."/>
            <person name="Jogler M."/>
            <person name="Boedeker C."/>
            <person name="Pinto D."/>
            <person name="Vollmers J."/>
            <person name="Rivas-Marin E."/>
            <person name="Kohn T."/>
            <person name="Peeters S.H."/>
            <person name="Heuer A."/>
            <person name="Rast P."/>
            <person name="Oberbeckmann S."/>
            <person name="Bunk B."/>
            <person name="Jeske O."/>
            <person name="Meyerdierks A."/>
            <person name="Storesund J.E."/>
            <person name="Kallscheuer N."/>
            <person name="Luecker S."/>
            <person name="Lage O.M."/>
            <person name="Pohl T."/>
            <person name="Merkel B.J."/>
            <person name="Hornburger P."/>
            <person name="Mueller R.-W."/>
            <person name="Bruemmer F."/>
            <person name="Labrenz M."/>
            <person name="Spormann A.M."/>
            <person name="Op den Camp H."/>
            <person name="Overmann J."/>
            <person name="Amann R."/>
            <person name="Jetten M.S.M."/>
            <person name="Mascher T."/>
            <person name="Medema M.H."/>
            <person name="Devos D.P."/>
            <person name="Kaster A.-K."/>
            <person name="Ovreas L."/>
            <person name="Rohde M."/>
            <person name="Galperin M.Y."/>
            <person name="Jogler C."/>
        </authorList>
    </citation>
    <scope>NUCLEOTIDE SEQUENCE [LARGE SCALE GENOMIC DNA]</scope>
    <source>
        <strain evidence="1 2">Pla175</strain>
    </source>
</reference>
<evidence type="ECO:0000313" key="1">
    <source>
        <dbReference type="EMBL" id="QDU87730.1"/>
    </source>
</evidence>
<organism evidence="1 2">
    <name type="scientific">Pirellulimonas nuda</name>
    <dbReference type="NCBI Taxonomy" id="2528009"/>
    <lineage>
        <taxon>Bacteria</taxon>
        <taxon>Pseudomonadati</taxon>
        <taxon>Planctomycetota</taxon>
        <taxon>Planctomycetia</taxon>
        <taxon>Pirellulales</taxon>
        <taxon>Lacipirellulaceae</taxon>
        <taxon>Pirellulimonas</taxon>
    </lineage>
</organism>
<proteinExistence type="predicted"/>
<accession>A0A518D8F9</accession>
<dbReference type="EMBL" id="CP036291">
    <property type="protein sequence ID" value="QDU87730.1"/>
    <property type="molecule type" value="Genomic_DNA"/>
</dbReference>
<name>A0A518D8F9_9BACT</name>
<evidence type="ECO:0000313" key="2">
    <source>
        <dbReference type="Proteomes" id="UP000317429"/>
    </source>
</evidence>
<protein>
    <submittedName>
        <fullName evidence="1">Uncharacterized protein</fullName>
    </submittedName>
</protein>
<sequence>MAGFAHGVPVLLEFYRGRAIVVLPGVLAGIRVRRDVAAHRGALDRIVADCGLRLYAKLGWLPAIPL</sequence>
<keyword evidence="2" id="KW-1185">Reference proteome</keyword>
<dbReference type="KEGG" id="pnd:Pla175_10960"/>